<dbReference type="EMBL" id="QQZY01000005">
    <property type="protein sequence ID" value="RDI74156.1"/>
    <property type="molecule type" value="Genomic_DNA"/>
</dbReference>
<dbReference type="RefSeq" id="WP_114796663.1">
    <property type="nucleotide sequence ID" value="NZ_QQZY01000005.1"/>
</dbReference>
<sequence>MSTEPESVRIEVAFAGGPIIAANVAPAGADALEHALASAAQGTHQLDTDDGRVTLVLGRVAYMKRFARDSKVGFGL</sequence>
<evidence type="ECO:0000313" key="1">
    <source>
        <dbReference type="EMBL" id="RDI74156.1"/>
    </source>
</evidence>
<name>A0A7M2YVR0_9ACTN</name>
<protein>
    <submittedName>
        <fullName evidence="1">Uncharacterized protein</fullName>
    </submittedName>
</protein>
<evidence type="ECO:0000313" key="2">
    <source>
        <dbReference type="Proteomes" id="UP000254134"/>
    </source>
</evidence>
<gene>
    <name evidence="1" type="ORF">Gocc_2253</name>
</gene>
<proteinExistence type="predicted"/>
<accession>A0A7M2YVR0</accession>
<organism evidence="1 2">
    <name type="scientific">Gaiella occulta</name>
    <dbReference type="NCBI Taxonomy" id="1002870"/>
    <lineage>
        <taxon>Bacteria</taxon>
        <taxon>Bacillati</taxon>
        <taxon>Actinomycetota</taxon>
        <taxon>Thermoleophilia</taxon>
        <taxon>Gaiellales</taxon>
        <taxon>Gaiellaceae</taxon>
        <taxon>Gaiella</taxon>
    </lineage>
</organism>
<dbReference type="AlphaFoldDB" id="A0A7M2YVR0"/>
<keyword evidence="2" id="KW-1185">Reference proteome</keyword>
<comment type="caution">
    <text evidence="1">The sequence shown here is derived from an EMBL/GenBank/DDBJ whole genome shotgun (WGS) entry which is preliminary data.</text>
</comment>
<dbReference type="Proteomes" id="UP000254134">
    <property type="component" value="Unassembled WGS sequence"/>
</dbReference>
<reference evidence="1 2" key="1">
    <citation type="submission" date="2018-07" db="EMBL/GenBank/DDBJ databases">
        <title>High-quality-draft genome sequence of Gaiella occulta.</title>
        <authorList>
            <person name="Severino R."/>
            <person name="Froufe H.J.C."/>
            <person name="Rainey F.A."/>
            <person name="Barroso C."/>
            <person name="Albuquerque L."/>
            <person name="Lobo-Da-Cunha A."/>
            <person name="Da Costa M.S."/>
            <person name="Egas C."/>
        </authorList>
    </citation>
    <scope>NUCLEOTIDE SEQUENCE [LARGE SCALE GENOMIC DNA]</scope>
    <source>
        <strain evidence="1 2">F2-233</strain>
    </source>
</reference>
<reference evidence="2" key="2">
    <citation type="journal article" date="2019" name="MicrobiologyOpen">
        <title>High-quality draft genome sequence of Gaiella occulta isolated from a 150 meter deep mineral water borehole and comparison with the genome sequences of other deep-branching lineages of the phylum Actinobacteria.</title>
        <authorList>
            <person name="Severino R."/>
            <person name="Froufe H.J.C."/>
            <person name="Barroso C."/>
            <person name="Albuquerque L."/>
            <person name="Lobo-da-Cunha A."/>
            <person name="da Costa M.S."/>
            <person name="Egas C."/>
        </authorList>
    </citation>
    <scope>NUCLEOTIDE SEQUENCE [LARGE SCALE GENOMIC DNA]</scope>
    <source>
        <strain evidence="2">F2-233</strain>
    </source>
</reference>